<dbReference type="EMBL" id="META01000003">
    <property type="protein sequence ID" value="OGB74345.1"/>
    <property type="molecule type" value="Genomic_DNA"/>
</dbReference>
<evidence type="ECO:0000256" key="5">
    <source>
        <dbReference type="PROSITE-ProRule" id="PRU01248"/>
    </source>
</evidence>
<dbReference type="InterPro" id="IPR002104">
    <property type="entry name" value="Integrase_catalytic"/>
</dbReference>
<dbReference type="InterPro" id="IPR011010">
    <property type="entry name" value="DNA_brk_join_enz"/>
</dbReference>
<sequence length="309" mass="35526">MSYNISVAILSHLIDDFLDYVEVEKNRSPRTRDNYAHYLGRFAEFAGEDISPNQITLPLIRQYRLFLNRLKDVANRPLKPVTQNYHIIALRAFLKFLAKQDIQSLAAEKVELGRTSERHIEFLSPEELDRIFIAVPRNDKIESLRDITILTTLFSTGLRVSELTNLKRKHIDLTRGEFMVRGKGDKPRVVFLSSKAKGLLTQYFARRTDNTEPAFVAHHGASKHQALTPRSIQRIVERYTKQAGIVKKVTPHTLRHSFATDLLISGADIRSVQAMLGHSSITTTQIYTHLTNPHLKEIHRTFHNKRGRK</sequence>
<dbReference type="PANTHER" id="PTHR30349">
    <property type="entry name" value="PHAGE INTEGRASE-RELATED"/>
    <property type="match status" value="1"/>
</dbReference>
<dbReference type="InterPro" id="IPR004107">
    <property type="entry name" value="Integrase_SAM-like_N"/>
</dbReference>
<evidence type="ECO:0000256" key="3">
    <source>
        <dbReference type="ARBA" id="ARBA00023125"/>
    </source>
</evidence>
<gene>
    <name evidence="8" type="ORF">A2V68_01165</name>
</gene>
<dbReference type="PROSITE" id="PS51898">
    <property type="entry name" value="TYR_RECOMBINASE"/>
    <property type="match status" value="1"/>
</dbReference>
<dbReference type="CDD" id="cd00798">
    <property type="entry name" value="INT_XerDC_C"/>
    <property type="match status" value="1"/>
</dbReference>
<evidence type="ECO:0000259" key="6">
    <source>
        <dbReference type="PROSITE" id="PS51898"/>
    </source>
</evidence>
<evidence type="ECO:0008006" key="10">
    <source>
        <dbReference type="Google" id="ProtNLM"/>
    </source>
</evidence>
<evidence type="ECO:0000259" key="7">
    <source>
        <dbReference type="PROSITE" id="PS51900"/>
    </source>
</evidence>
<dbReference type="PROSITE" id="PS51900">
    <property type="entry name" value="CB"/>
    <property type="match status" value="1"/>
</dbReference>
<keyword evidence="2" id="KW-0229">DNA integration</keyword>
<evidence type="ECO:0000313" key="8">
    <source>
        <dbReference type="EMBL" id="OGB74345.1"/>
    </source>
</evidence>
<name>A0A1F4NSB3_UNCK3</name>
<dbReference type="Proteomes" id="UP000176651">
    <property type="component" value="Unassembled WGS sequence"/>
</dbReference>
<dbReference type="GO" id="GO:0003677">
    <property type="term" value="F:DNA binding"/>
    <property type="evidence" value="ECO:0007669"/>
    <property type="project" value="UniProtKB-UniRule"/>
</dbReference>
<proteinExistence type="inferred from homology"/>
<dbReference type="SUPFAM" id="SSF56349">
    <property type="entry name" value="DNA breaking-rejoining enzymes"/>
    <property type="match status" value="1"/>
</dbReference>
<evidence type="ECO:0000313" key="9">
    <source>
        <dbReference type="Proteomes" id="UP000176651"/>
    </source>
</evidence>
<dbReference type="InterPro" id="IPR010998">
    <property type="entry name" value="Integrase_recombinase_N"/>
</dbReference>
<dbReference type="Gene3D" id="1.10.150.130">
    <property type="match status" value="1"/>
</dbReference>
<reference evidence="8 9" key="1">
    <citation type="journal article" date="2016" name="Nat. Commun.">
        <title>Thousands of microbial genomes shed light on interconnected biogeochemical processes in an aquifer system.</title>
        <authorList>
            <person name="Anantharaman K."/>
            <person name="Brown C.T."/>
            <person name="Hug L.A."/>
            <person name="Sharon I."/>
            <person name="Castelle C.J."/>
            <person name="Probst A.J."/>
            <person name="Thomas B.C."/>
            <person name="Singh A."/>
            <person name="Wilkins M.J."/>
            <person name="Karaoz U."/>
            <person name="Brodie E.L."/>
            <person name="Williams K.H."/>
            <person name="Hubbard S.S."/>
            <person name="Banfield J.F."/>
        </authorList>
    </citation>
    <scope>NUCLEOTIDE SEQUENCE [LARGE SCALE GENOMIC DNA]</scope>
</reference>
<evidence type="ECO:0000256" key="2">
    <source>
        <dbReference type="ARBA" id="ARBA00022908"/>
    </source>
</evidence>
<accession>A0A1F4NSB3</accession>
<dbReference type="Pfam" id="PF02899">
    <property type="entry name" value="Phage_int_SAM_1"/>
    <property type="match status" value="1"/>
</dbReference>
<organism evidence="8 9">
    <name type="scientific">candidate division Kazan bacterium RBG_13_50_9</name>
    <dbReference type="NCBI Taxonomy" id="1798535"/>
    <lineage>
        <taxon>Bacteria</taxon>
        <taxon>Bacteria division Kazan-3B-28</taxon>
    </lineage>
</organism>
<comment type="caution">
    <text evidence="8">The sequence shown here is derived from an EMBL/GenBank/DDBJ whole genome shotgun (WGS) entry which is preliminary data.</text>
</comment>
<dbReference type="AlphaFoldDB" id="A0A1F4NSB3"/>
<feature type="domain" description="Core-binding (CB)" evidence="7">
    <location>
        <begin position="8"/>
        <end position="98"/>
    </location>
</feature>
<dbReference type="InterPro" id="IPR013762">
    <property type="entry name" value="Integrase-like_cat_sf"/>
</dbReference>
<dbReference type="InterPro" id="IPR044068">
    <property type="entry name" value="CB"/>
</dbReference>
<keyword evidence="4" id="KW-0233">DNA recombination</keyword>
<dbReference type="GO" id="GO:0015074">
    <property type="term" value="P:DNA integration"/>
    <property type="evidence" value="ECO:0007669"/>
    <property type="project" value="UniProtKB-KW"/>
</dbReference>
<evidence type="ECO:0000256" key="1">
    <source>
        <dbReference type="ARBA" id="ARBA00008857"/>
    </source>
</evidence>
<keyword evidence="3 5" id="KW-0238">DNA-binding</keyword>
<comment type="similarity">
    <text evidence="1">Belongs to the 'phage' integrase family.</text>
</comment>
<dbReference type="Pfam" id="PF00589">
    <property type="entry name" value="Phage_integrase"/>
    <property type="match status" value="1"/>
</dbReference>
<dbReference type="GO" id="GO:0006310">
    <property type="term" value="P:DNA recombination"/>
    <property type="evidence" value="ECO:0007669"/>
    <property type="project" value="UniProtKB-KW"/>
</dbReference>
<dbReference type="InterPro" id="IPR050090">
    <property type="entry name" value="Tyrosine_recombinase_XerCD"/>
</dbReference>
<dbReference type="STRING" id="1798535.A2V68_01165"/>
<protein>
    <recommendedName>
        <fullName evidence="10">Tyrosine recombinase XerC</fullName>
    </recommendedName>
</protein>
<dbReference type="Gene3D" id="1.10.443.10">
    <property type="entry name" value="Intergrase catalytic core"/>
    <property type="match status" value="1"/>
</dbReference>
<feature type="domain" description="Tyr recombinase" evidence="6">
    <location>
        <begin position="118"/>
        <end position="300"/>
    </location>
</feature>
<dbReference type="PANTHER" id="PTHR30349:SF41">
    <property type="entry name" value="INTEGRASE_RECOMBINASE PROTEIN MJ0367-RELATED"/>
    <property type="match status" value="1"/>
</dbReference>
<dbReference type="NCBIfam" id="NF040815">
    <property type="entry name" value="recomb_XerA_Arch"/>
    <property type="match status" value="1"/>
</dbReference>
<evidence type="ECO:0000256" key="4">
    <source>
        <dbReference type="ARBA" id="ARBA00023172"/>
    </source>
</evidence>